<dbReference type="Pfam" id="PF00400">
    <property type="entry name" value="WD40"/>
    <property type="match status" value="5"/>
</dbReference>
<evidence type="ECO:0000256" key="1">
    <source>
        <dbReference type="ARBA" id="ARBA00021207"/>
    </source>
</evidence>
<keyword evidence="2 4" id="KW-0853">WD repeat</keyword>
<dbReference type="SUPFAM" id="SSF50978">
    <property type="entry name" value="WD40 repeat-like"/>
    <property type="match status" value="1"/>
</dbReference>
<feature type="repeat" description="WD" evidence="4">
    <location>
        <begin position="667"/>
        <end position="700"/>
    </location>
</feature>
<evidence type="ECO:0000256" key="4">
    <source>
        <dbReference type="PROSITE-ProRule" id="PRU00221"/>
    </source>
</evidence>
<feature type="compositionally biased region" description="Low complexity" evidence="5">
    <location>
        <begin position="187"/>
        <end position="202"/>
    </location>
</feature>
<dbReference type="PROSITE" id="PS50082">
    <property type="entry name" value="WD_REPEATS_2"/>
    <property type="match status" value="3"/>
</dbReference>
<dbReference type="AlphaFoldDB" id="A0A8J2S287"/>
<comment type="caution">
    <text evidence="6">The sequence shown here is derived from an EMBL/GenBank/DDBJ whole genome shotgun (WGS) entry which is preliminary data.</text>
</comment>
<dbReference type="InterPro" id="IPR040324">
    <property type="entry name" value="WDR44/Dgr2"/>
</dbReference>
<feature type="region of interest" description="Disordered" evidence="5">
    <location>
        <begin position="39"/>
        <end position="58"/>
    </location>
</feature>
<dbReference type="PANTHER" id="PTHR14221">
    <property type="entry name" value="WD REPEAT DOMAIN 44"/>
    <property type="match status" value="1"/>
</dbReference>
<dbReference type="CDD" id="cd00200">
    <property type="entry name" value="WD40"/>
    <property type="match status" value="1"/>
</dbReference>
<organism evidence="6 7">
    <name type="scientific">Daphnia galeata</name>
    <dbReference type="NCBI Taxonomy" id="27404"/>
    <lineage>
        <taxon>Eukaryota</taxon>
        <taxon>Metazoa</taxon>
        <taxon>Ecdysozoa</taxon>
        <taxon>Arthropoda</taxon>
        <taxon>Crustacea</taxon>
        <taxon>Branchiopoda</taxon>
        <taxon>Diplostraca</taxon>
        <taxon>Cladocera</taxon>
        <taxon>Anomopoda</taxon>
        <taxon>Daphniidae</taxon>
        <taxon>Daphnia</taxon>
    </lineage>
</organism>
<feature type="compositionally biased region" description="Basic and acidic residues" evidence="5">
    <location>
        <begin position="463"/>
        <end position="478"/>
    </location>
</feature>
<keyword evidence="3" id="KW-0677">Repeat</keyword>
<evidence type="ECO:0000313" key="7">
    <source>
        <dbReference type="Proteomes" id="UP000789390"/>
    </source>
</evidence>
<feature type="compositionally biased region" description="Polar residues" evidence="5">
    <location>
        <begin position="228"/>
        <end position="238"/>
    </location>
</feature>
<feature type="region of interest" description="Disordered" evidence="5">
    <location>
        <begin position="461"/>
        <end position="492"/>
    </location>
</feature>
<dbReference type="PROSITE" id="PS50294">
    <property type="entry name" value="WD_REPEATS_REGION"/>
    <property type="match status" value="3"/>
</dbReference>
<proteinExistence type="predicted"/>
<evidence type="ECO:0000256" key="2">
    <source>
        <dbReference type="ARBA" id="ARBA00022574"/>
    </source>
</evidence>
<dbReference type="PANTHER" id="PTHR14221:SF0">
    <property type="entry name" value="WD REPEAT-CONTAINING PROTEIN 44"/>
    <property type="match status" value="1"/>
</dbReference>
<feature type="region of interest" description="Disordered" evidence="5">
    <location>
        <begin position="352"/>
        <end position="371"/>
    </location>
</feature>
<dbReference type="Gene3D" id="2.130.10.10">
    <property type="entry name" value="YVTN repeat-like/Quinoprotein amine dehydrogenase"/>
    <property type="match status" value="1"/>
</dbReference>
<dbReference type="SMART" id="SM00320">
    <property type="entry name" value="WD40"/>
    <property type="match status" value="7"/>
</dbReference>
<feature type="compositionally biased region" description="Polar residues" evidence="5">
    <location>
        <begin position="479"/>
        <end position="491"/>
    </location>
</feature>
<evidence type="ECO:0000256" key="3">
    <source>
        <dbReference type="ARBA" id="ARBA00022737"/>
    </source>
</evidence>
<dbReference type="InterPro" id="IPR001680">
    <property type="entry name" value="WD40_rpt"/>
</dbReference>
<dbReference type="EMBL" id="CAKKLH010000339">
    <property type="protein sequence ID" value="CAH0113430.1"/>
    <property type="molecule type" value="Genomic_DNA"/>
</dbReference>
<sequence>MSSDSEEFYDLDEQDITVVAGSDKSAMEVTTLFLPNVTSKTHSEDVKTSSLHSLQQGHPTINFSAEKQNEVIKEINSCQRPVALEGLDSPSGLGAIEKRRKKLEELRKRMLTDDDEGNPNASPPGSHPSSVEGLYAVSKPSHPFKFIDHETMSMQSTVSLGRVGRVLGGEIKLASRSGSRENISRATTPEVKTPTSTTETPMTSLPVVVNCHEPDVVASAKASIQTDVPSFASSTGEVNETPGPPFEPVAPPRRRRNKVQAPTPPTAILSAPPPLQDPIPSVTSKVPVTAIPASTSAPMLSSSAPHPIILEPSKKTPHHTFTKGIEFSLDLMSATKGNYVIKPQDEECTRAERRSSLTDTLSRTPERSLTGDDEVKVEKVSCDPNCEEEASGIQTLNMFVRTRTDSGKPLSDMEILEQVTVLNLDTGEQIPLSIAEDKLPQCLNPLSLHIMRLTSEYISNSSLEKDKESDNESVDSKKTYNTQLDNVSDGDSVSLRKKTSQLKKFLGSKVRRTVGKAKMMAQEVSLPGRQKEEMIDIPDELTGGEQHVKMKASSSHKGPYEFDTLQCVQEMHGEHLGPIWCMKFSPCGRLLATAGQDRILRIWVLKTAFNHFQDMRSRCNADSKSSPTPSQESLVSQHSVEDPVAAIIAEKESDPRSPFVERPFCTYVAHTSDLLDVSWSKNYFILSSSMDKTVRLWHISRKECLCCFQHIDFVTAIAFHPRDDRYFLSGSLDGKLRLWNIPDKKVALWNELDGQHKLITAANFCQNGKFAVVGSYDGRCVFYTTEHLKYYTQIHVRSTRGRNSKGRKITGIESLPNEDKILVTSNDSRIRLYDLRDLNLSCKYKGYVNNSSQIRACFSHDGKYIISGSENQYIYMWKTHHDYAKFSSARRDRNDYWEAIKAHNAVVTSAVFAPDSHSLIEQMERHRREKEEEKASSLSADALTGRRLAGSATAEGARPNSNVEGGASSGNGYVLVSADFNGCIKVFVNRVKPKHSSLPVSAMS</sequence>
<evidence type="ECO:0000256" key="5">
    <source>
        <dbReference type="SAM" id="MobiDB-lite"/>
    </source>
</evidence>
<feature type="region of interest" description="Disordered" evidence="5">
    <location>
        <begin position="111"/>
        <end position="134"/>
    </location>
</feature>
<reference evidence="6" key="1">
    <citation type="submission" date="2021-11" db="EMBL/GenBank/DDBJ databases">
        <authorList>
            <person name="Schell T."/>
        </authorList>
    </citation>
    <scope>NUCLEOTIDE SEQUENCE</scope>
    <source>
        <strain evidence="6">M5</strain>
    </source>
</reference>
<feature type="repeat" description="WD" evidence="4">
    <location>
        <begin position="707"/>
        <end position="741"/>
    </location>
</feature>
<feature type="region of interest" description="Disordered" evidence="5">
    <location>
        <begin position="176"/>
        <end position="202"/>
    </location>
</feature>
<dbReference type="OrthoDB" id="1932312at2759"/>
<accession>A0A8J2S287</accession>
<gene>
    <name evidence="6" type="ORF">DGAL_LOCUS17326</name>
</gene>
<dbReference type="InterPro" id="IPR036322">
    <property type="entry name" value="WD40_repeat_dom_sf"/>
</dbReference>
<keyword evidence="7" id="KW-1185">Reference proteome</keyword>
<feature type="repeat" description="WD" evidence="4">
    <location>
        <begin position="572"/>
        <end position="603"/>
    </location>
</feature>
<protein>
    <recommendedName>
        <fullName evidence="1">WD repeat-containing protein 44</fullName>
    </recommendedName>
</protein>
<feature type="region of interest" description="Disordered" evidence="5">
    <location>
        <begin position="228"/>
        <end position="276"/>
    </location>
</feature>
<evidence type="ECO:0000313" key="6">
    <source>
        <dbReference type="EMBL" id="CAH0113430.1"/>
    </source>
</evidence>
<dbReference type="FunFam" id="2.130.10.10:FF:000060">
    <property type="entry name" value="WD repeat-containing protein 44"/>
    <property type="match status" value="1"/>
</dbReference>
<name>A0A8J2S287_9CRUS</name>
<dbReference type="PRINTS" id="PR00320">
    <property type="entry name" value="GPROTEINBRPT"/>
</dbReference>
<dbReference type="Proteomes" id="UP000789390">
    <property type="component" value="Unassembled WGS sequence"/>
</dbReference>
<dbReference type="InterPro" id="IPR015943">
    <property type="entry name" value="WD40/YVTN_repeat-like_dom_sf"/>
</dbReference>
<feature type="compositionally biased region" description="Polar residues" evidence="5">
    <location>
        <begin position="48"/>
        <end position="58"/>
    </location>
</feature>
<dbReference type="InterPro" id="IPR020472">
    <property type="entry name" value="WD40_PAC1"/>
</dbReference>
<feature type="compositionally biased region" description="Pro residues" evidence="5">
    <location>
        <begin position="242"/>
        <end position="251"/>
    </location>
</feature>